<gene>
    <name evidence="1" type="ORF">MVEG_11134</name>
</gene>
<name>A0A086TMC0_9FUNG</name>
<dbReference type="InterPro" id="IPR032675">
    <property type="entry name" value="LRR_dom_sf"/>
</dbReference>
<reference evidence="1 2" key="1">
    <citation type="submission" date="2011-02" db="EMBL/GenBank/DDBJ databases">
        <title>The Genome Sequence of Mortierella verticillata NRRL 6337.</title>
        <authorList>
            <consortium name="The Broad Institute Genome Sequencing Platform"/>
            <person name="Russ C."/>
            <person name="Cuomo C."/>
            <person name="Burger G."/>
            <person name="Gray M.W."/>
            <person name="Holland P.W.H."/>
            <person name="King N."/>
            <person name="Lang F.B.F."/>
            <person name="Roger A.J."/>
            <person name="Ruiz-Trillo I."/>
            <person name="Young S.K."/>
            <person name="Zeng Q."/>
            <person name="Gargeya S."/>
            <person name="Alvarado L."/>
            <person name="Berlin A."/>
            <person name="Chapman S.B."/>
            <person name="Chen Z."/>
            <person name="Freedman E."/>
            <person name="Gellesch M."/>
            <person name="Goldberg J."/>
            <person name="Griggs A."/>
            <person name="Gujja S."/>
            <person name="Heilman E."/>
            <person name="Heiman D."/>
            <person name="Howarth C."/>
            <person name="Mehta T."/>
            <person name="Neiman D."/>
            <person name="Pearson M."/>
            <person name="Roberts A."/>
            <person name="Saif S."/>
            <person name="Shea T."/>
            <person name="Shenoy N."/>
            <person name="Sisk P."/>
            <person name="Stolte C."/>
            <person name="Sykes S."/>
            <person name="White J."/>
            <person name="Yandava C."/>
            <person name="Haas B."/>
            <person name="Nusbaum C."/>
            <person name="Birren B."/>
        </authorList>
    </citation>
    <scope>NUCLEOTIDE SEQUENCE [LARGE SCALE GENOMIC DNA]</scope>
    <source>
        <strain evidence="1 2">NRRL 6337</strain>
    </source>
</reference>
<dbReference type="Proteomes" id="UP000243308">
    <property type="component" value="Unassembled WGS sequence"/>
</dbReference>
<sequence>MLHPLELPEVITTLGFHIPLWRPHPQSPHQHEFAPQDLIACLSVCRTWRQVLIPRLWELYLDLVHYGRIPDELASRQSSHFRRLQLTSVAKPFPIHSTRLRDLSLSYAQLPLSDCAALIRANPELRELEFTTHLMFLNPAQQQDDRDAEEADRVRGALECPTRLRRIFVGWPHIQFCDVVQILRNNPRLENVGLWSALCLGDLPVKEEEGGSDIEPFTSVKSLYLHLNWERNSTSLLQFLRRFPNLEILKLGNQEGCSAEALVRVLQECCPKLKDILCFGKDVLEAGCLDEDVLWQRFKRLEGEAVGSGCGFVAVPPAS</sequence>
<protein>
    <recommendedName>
        <fullName evidence="3">F-box domain-containing protein</fullName>
    </recommendedName>
</protein>
<evidence type="ECO:0000313" key="2">
    <source>
        <dbReference type="Proteomes" id="UP000243308"/>
    </source>
</evidence>
<dbReference type="Gene3D" id="3.80.10.10">
    <property type="entry name" value="Ribonuclease Inhibitor"/>
    <property type="match status" value="2"/>
</dbReference>
<dbReference type="AlphaFoldDB" id="A0A086TMC0"/>
<dbReference type="EMBL" id="KN042429">
    <property type="protein sequence ID" value="KFH63097.1"/>
    <property type="molecule type" value="Genomic_DNA"/>
</dbReference>
<accession>A0A086TMC0</accession>
<evidence type="ECO:0000313" key="1">
    <source>
        <dbReference type="EMBL" id="KFH63097.1"/>
    </source>
</evidence>
<organism evidence="1 2">
    <name type="scientific">Podila verticillata NRRL 6337</name>
    <dbReference type="NCBI Taxonomy" id="1069443"/>
    <lineage>
        <taxon>Eukaryota</taxon>
        <taxon>Fungi</taxon>
        <taxon>Fungi incertae sedis</taxon>
        <taxon>Mucoromycota</taxon>
        <taxon>Mortierellomycotina</taxon>
        <taxon>Mortierellomycetes</taxon>
        <taxon>Mortierellales</taxon>
        <taxon>Mortierellaceae</taxon>
        <taxon>Podila</taxon>
    </lineage>
</organism>
<proteinExistence type="predicted"/>
<dbReference type="SUPFAM" id="SSF52047">
    <property type="entry name" value="RNI-like"/>
    <property type="match status" value="1"/>
</dbReference>
<evidence type="ECO:0008006" key="3">
    <source>
        <dbReference type="Google" id="ProtNLM"/>
    </source>
</evidence>
<keyword evidence="2" id="KW-1185">Reference proteome</keyword>
<dbReference type="OrthoDB" id="2427916at2759"/>